<dbReference type="SUPFAM" id="SSF100950">
    <property type="entry name" value="NagB/RpiA/CoA transferase-like"/>
    <property type="match status" value="1"/>
</dbReference>
<reference evidence="2 3" key="1">
    <citation type="submission" date="2020-08" db="EMBL/GenBank/DDBJ databases">
        <authorList>
            <person name="Ren C."/>
            <person name="Gu Y."/>
            <person name="Xu Y."/>
        </authorList>
    </citation>
    <scope>NUCLEOTIDE SEQUENCE [LARGE SCALE GENOMIC DNA]</scope>
    <source>
        <strain evidence="2 3">LBM18003</strain>
    </source>
</reference>
<dbReference type="InterPro" id="IPR003741">
    <property type="entry name" value="LUD_dom"/>
</dbReference>
<evidence type="ECO:0000259" key="1">
    <source>
        <dbReference type="Pfam" id="PF02589"/>
    </source>
</evidence>
<evidence type="ECO:0000313" key="3">
    <source>
        <dbReference type="Proteomes" id="UP000516046"/>
    </source>
</evidence>
<accession>A0A7G9WEM0</accession>
<dbReference type="EMBL" id="CP060696">
    <property type="protein sequence ID" value="QNO17132.1"/>
    <property type="molecule type" value="Genomic_DNA"/>
</dbReference>
<dbReference type="PANTHER" id="PTHR36179:SF2">
    <property type="entry name" value="LUD DOMAIN-CONTAINING PROTEIN"/>
    <property type="match status" value="1"/>
</dbReference>
<dbReference type="RefSeq" id="WP_212506200.1">
    <property type="nucleotide sequence ID" value="NZ_CP060696.1"/>
</dbReference>
<name>A0A7G9WEM0_9FIRM</name>
<dbReference type="Pfam" id="PF02589">
    <property type="entry name" value="LUD_dom"/>
    <property type="match status" value="1"/>
</dbReference>
<keyword evidence="3" id="KW-1185">Reference proteome</keyword>
<sequence length="213" mass="22884">MDENKQKIIESKIRGTMAALEKNHIRAYYAPTKADAVKLAESMLTEGCTIGNGGSVTLTESGVMNLMKNGRYHYIDRSKGTAELQQAHNADVFFMSSNAITENGELYNVDGNSNRVSALAHGPKKVVIVAGYNKIVPDLTAAIARVKEIAAPANGVRLGTNTPCVKTGRCIACGGPMTAGCSSPDRMCVNYVVTAYQRTERIHVILVGEELGY</sequence>
<dbReference type="KEGG" id="caml:H6X83_09210"/>
<dbReference type="PANTHER" id="PTHR36179">
    <property type="entry name" value="LUD_DOM DOMAIN-CONTAINING PROTEIN"/>
    <property type="match status" value="1"/>
</dbReference>
<protein>
    <submittedName>
        <fullName evidence="2">Lactate utilization protein</fullName>
    </submittedName>
</protein>
<evidence type="ECO:0000313" key="2">
    <source>
        <dbReference type="EMBL" id="QNO17132.1"/>
    </source>
</evidence>
<dbReference type="Proteomes" id="UP000516046">
    <property type="component" value="Chromosome"/>
</dbReference>
<dbReference type="AlphaFoldDB" id="A0A7G9WEM0"/>
<gene>
    <name evidence="2" type="ORF">H6X83_09210</name>
</gene>
<feature type="domain" description="LUD" evidence="1">
    <location>
        <begin position="16"/>
        <end position="207"/>
    </location>
</feature>
<organism evidence="2 3">
    <name type="scientific">Caproicibacterium amylolyticum</name>
    <dbReference type="NCBI Taxonomy" id="2766537"/>
    <lineage>
        <taxon>Bacteria</taxon>
        <taxon>Bacillati</taxon>
        <taxon>Bacillota</taxon>
        <taxon>Clostridia</taxon>
        <taxon>Eubacteriales</taxon>
        <taxon>Oscillospiraceae</taxon>
        <taxon>Caproicibacterium</taxon>
    </lineage>
</organism>
<dbReference type="InterPro" id="IPR037171">
    <property type="entry name" value="NagB/RpiA_transferase-like"/>
</dbReference>
<proteinExistence type="predicted"/>